<evidence type="ECO:0000256" key="2">
    <source>
        <dbReference type="ARBA" id="ARBA00022475"/>
    </source>
</evidence>
<keyword evidence="11" id="KW-1185">Reference proteome</keyword>
<evidence type="ECO:0000256" key="4">
    <source>
        <dbReference type="ARBA" id="ARBA00022692"/>
    </source>
</evidence>
<feature type="transmembrane region" description="Helical" evidence="8">
    <location>
        <begin position="82"/>
        <end position="103"/>
    </location>
</feature>
<organism evidence="10 11">
    <name type="scientific">Ktedonosporobacter rubrisoli</name>
    <dbReference type="NCBI Taxonomy" id="2509675"/>
    <lineage>
        <taxon>Bacteria</taxon>
        <taxon>Bacillati</taxon>
        <taxon>Chloroflexota</taxon>
        <taxon>Ktedonobacteria</taxon>
        <taxon>Ktedonobacterales</taxon>
        <taxon>Ktedonosporobacteraceae</taxon>
        <taxon>Ktedonosporobacter</taxon>
    </lineage>
</organism>
<reference evidence="10 11" key="1">
    <citation type="submission" date="2019-01" db="EMBL/GenBank/DDBJ databases">
        <title>Ktedonosporobacter rubrisoli SCAWS-G2.</title>
        <authorList>
            <person name="Huang Y."/>
            <person name="Yan B."/>
        </authorList>
    </citation>
    <scope>NUCLEOTIDE SEQUENCE [LARGE SCALE GENOMIC DNA]</scope>
    <source>
        <strain evidence="10 11">SCAWS-G2</strain>
    </source>
</reference>
<dbReference type="Gene3D" id="3.60.110.10">
    <property type="entry name" value="Carbon-nitrogen hydrolase"/>
    <property type="match status" value="1"/>
</dbReference>
<comment type="subcellular location">
    <subcellularLocation>
        <location evidence="1">Cell membrane</location>
        <topology evidence="1">Multi-pass membrane protein</topology>
    </subcellularLocation>
</comment>
<evidence type="ECO:0000256" key="8">
    <source>
        <dbReference type="SAM" id="Phobius"/>
    </source>
</evidence>
<dbReference type="PANTHER" id="PTHR38686:SF1">
    <property type="entry name" value="APOLIPOPROTEIN N-ACYLTRANSFERASE"/>
    <property type="match status" value="1"/>
</dbReference>
<dbReference type="Pfam" id="PF00795">
    <property type="entry name" value="CN_hydrolase"/>
    <property type="match status" value="1"/>
</dbReference>
<dbReference type="GO" id="GO:0042158">
    <property type="term" value="P:lipoprotein biosynthetic process"/>
    <property type="evidence" value="ECO:0007669"/>
    <property type="project" value="InterPro"/>
</dbReference>
<feature type="transmembrane region" description="Helical" evidence="8">
    <location>
        <begin position="58"/>
        <end position="76"/>
    </location>
</feature>
<dbReference type="OrthoDB" id="9811121at2"/>
<keyword evidence="6 8" id="KW-0472">Membrane</keyword>
<evidence type="ECO:0000259" key="9">
    <source>
        <dbReference type="PROSITE" id="PS50263"/>
    </source>
</evidence>
<keyword evidence="5 8" id="KW-1133">Transmembrane helix</keyword>
<evidence type="ECO:0000256" key="7">
    <source>
        <dbReference type="ARBA" id="ARBA00023315"/>
    </source>
</evidence>
<evidence type="ECO:0000256" key="3">
    <source>
        <dbReference type="ARBA" id="ARBA00022679"/>
    </source>
</evidence>
<dbReference type="InterPro" id="IPR004563">
    <property type="entry name" value="Apolipo_AcylTrfase"/>
</dbReference>
<evidence type="ECO:0000256" key="6">
    <source>
        <dbReference type="ARBA" id="ARBA00023136"/>
    </source>
</evidence>
<evidence type="ECO:0000256" key="5">
    <source>
        <dbReference type="ARBA" id="ARBA00022989"/>
    </source>
</evidence>
<evidence type="ECO:0000313" key="11">
    <source>
        <dbReference type="Proteomes" id="UP000290365"/>
    </source>
</evidence>
<dbReference type="SUPFAM" id="SSF56317">
    <property type="entry name" value="Carbon-nitrogen hydrolase"/>
    <property type="match status" value="1"/>
</dbReference>
<dbReference type="GO" id="GO:0005886">
    <property type="term" value="C:plasma membrane"/>
    <property type="evidence" value="ECO:0007669"/>
    <property type="project" value="UniProtKB-SubCell"/>
</dbReference>
<feature type="transmembrane region" description="Helical" evidence="8">
    <location>
        <begin position="193"/>
        <end position="214"/>
    </location>
</feature>
<dbReference type="InterPro" id="IPR045378">
    <property type="entry name" value="LNT_N"/>
</dbReference>
<evidence type="ECO:0000313" key="10">
    <source>
        <dbReference type="EMBL" id="QBD78862.1"/>
    </source>
</evidence>
<dbReference type="RefSeq" id="WP_129889915.1">
    <property type="nucleotide sequence ID" value="NZ_CP035758.1"/>
</dbReference>
<dbReference type="AlphaFoldDB" id="A0A4P6JU97"/>
<dbReference type="InterPro" id="IPR036526">
    <property type="entry name" value="C-N_Hydrolase_sf"/>
</dbReference>
<keyword evidence="4 8" id="KW-0812">Transmembrane</keyword>
<feature type="transmembrane region" description="Helical" evidence="8">
    <location>
        <begin position="155"/>
        <end position="181"/>
    </location>
</feature>
<dbReference type="GO" id="GO:0016410">
    <property type="term" value="F:N-acyltransferase activity"/>
    <property type="evidence" value="ECO:0007669"/>
    <property type="project" value="InterPro"/>
</dbReference>
<feature type="transmembrane region" description="Helical" evidence="8">
    <location>
        <begin position="484"/>
        <end position="502"/>
    </location>
</feature>
<keyword evidence="2" id="KW-1003">Cell membrane</keyword>
<keyword evidence="3" id="KW-0808">Transferase</keyword>
<feature type="domain" description="CN hydrolase" evidence="9">
    <location>
        <begin position="251"/>
        <end position="471"/>
    </location>
</feature>
<name>A0A4P6JU97_KTERU</name>
<proteinExistence type="predicted"/>
<keyword evidence="7" id="KW-0012">Acyltransferase</keyword>
<accession>A0A4P6JU97</accession>
<sequence length="512" mass="56457">MQKQLSKPAKPSAAFSYIWLGIGFILSLFTFGKLNIPLAAWLYPLFLLRFVKTQHPLTGFIGVLLVYVIDALYWHYQVFGSLFSFFLVVLLILAIVQPLPYLLDWLLSSHWSKSWLGTLIFPLSWVLIEYLRTLVSPVGSIGTLAYSQYGNLPLLQLLSVTGLSGVVFIMTWLASMVNWAWQKQFAWRSTHGGLLTYSSLLALILFAGGLRLALFPPVAQTVRVASLTIAPHAMGQVQRQDGDAIQAMIDGKGSLGDRQKVQAAYAPLQDELFTRSQNEARNGAKIVVWPETELFVLEENLPKLKARAARTASQSGIYLELGVGVFIKDAPYTRNIALLFDPQGKLVWTYSKTHPVPSLDNSTPGSGILPFVDTPYGRISNLICYDADFPSLALQGGQKHVDLLLDPSSDWAGIDPWHTQNATYRAIENGYSLVRSTDGGLSIVVDYQGHVLAAEDYFTSDPEGITASVPVKGTLTIYSLVGDLFAYLCMAGLAGLIVFSVLDTRRRQRATA</sequence>
<protein>
    <recommendedName>
        <fullName evidence="9">CN hydrolase domain-containing protein</fullName>
    </recommendedName>
</protein>
<dbReference type="Pfam" id="PF20154">
    <property type="entry name" value="LNT_N"/>
    <property type="match status" value="1"/>
</dbReference>
<dbReference type="EMBL" id="CP035758">
    <property type="protein sequence ID" value="QBD78862.1"/>
    <property type="molecule type" value="Genomic_DNA"/>
</dbReference>
<dbReference type="PANTHER" id="PTHR38686">
    <property type="entry name" value="APOLIPOPROTEIN N-ACYLTRANSFERASE"/>
    <property type="match status" value="1"/>
</dbReference>
<dbReference type="KEGG" id="kbs:EPA93_23915"/>
<dbReference type="PROSITE" id="PS50263">
    <property type="entry name" value="CN_HYDROLASE"/>
    <property type="match status" value="1"/>
</dbReference>
<gene>
    <name evidence="10" type="ORF">EPA93_23915</name>
</gene>
<dbReference type="InterPro" id="IPR003010">
    <property type="entry name" value="C-N_Hydrolase"/>
</dbReference>
<dbReference type="Proteomes" id="UP000290365">
    <property type="component" value="Chromosome"/>
</dbReference>
<evidence type="ECO:0000256" key="1">
    <source>
        <dbReference type="ARBA" id="ARBA00004651"/>
    </source>
</evidence>